<dbReference type="PANTHER" id="PTHR38776:SF1">
    <property type="entry name" value="MLTA-INTERACTING PROTEIN-RELATED"/>
    <property type="match status" value="1"/>
</dbReference>
<gene>
    <name evidence="6" type="ORF">HUK65_11900</name>
</gene>
<organism evidence="6 7">
    <name type="scientific">Rhabdonatronobacter sediminivivens</name>
    <dbReference type="NCBI Taxonomy" id="2743469"/>
    <lineage>
        <taxon>Bacteria</taxon>
        <taxon>Pseudomonadati</taxon>
        <taxon>Pseudomonadota</taxon>
        <taxon>Alphaproteobacteria</taxon>
        <taxon>Rhodobacterales</taxon>
        <taxon>Paracoccaceae</taxon>
        <taxon>Rhabdonatronobacter</taxon>
    </lineage>
</organism>
<keyword evidence="7" id="KW-1185">Reference proteome</keyword>
<comment type="subcellular location">
    <subcellularLocation>
        <location evidence="1">Cell outer membrane</location>
    </subcellularLocation>
</comment>
<dbReference type="InterPro" id="IPR010583">
    <property type="entry name" value="MipA"/>
</dbReference>
<dbReference type="GO" id="GO:0009279">
    <property type="term" value="C:cell outer membrane"/>
    <property type="evidence" value="ECO:0007669"/>
    <property type="project" value="UniProtKB-SubCell"/>
</dbReference>
<protein>
    <submittedName>
        <fullName evidence="6">MipA/OmpV family protein</fullName>
    </submittedName>
</protein>
<evidence type="ECO:0000256" key="1">
    <source>
        <dbReference type="ARBA" id="ARBA00004442"/>
    </source>
</evidence>
<comment type="caution">
    <text evidence="6">The sequence shown here is derived from an EMBL/GenBank/DDBJ whole genome shotgun (WGS) entry which is preliminary data.</text>
</comment>
<dbReference type="PANTHER" id="PTHR38776">
    <property type="entry name" value="MLTA-INTERACTING PROTEIN-RELATED"/>
    <property type="match status" value="1"/>
</dbReference>
<dbReference type="AlphaFoldDB" id="A0A7Z0I0I6"/>
<dbReference type="Proteomes" id="UP000529417">
    <property type="component" value="Unassembled WGS sequence"/>
</dbReference>
<reference evidence="6 7" key="1">
    <citation type="journal article" date="2000" name="Arch. Microbiol.">
        <title>Rhodobaca bogoriensis gen. nov. and sp. nov., an alkaliphilic purple nonsulfur bacterium from African Rift Valley soda lakes.</title>
        <authorList>
            <person name="Milford A.D."/>
            <person name="Achenbach L.A."/>
            <person name="Jung D.O."/>
            <person name="Madigan M.T."/>
        </authorList>
    </citation>
    <scope>NUCLEOTIDE SEQUENCE [LARGE SCALE GENOMIC DNA]</scope>
    <source>
        <strain evidence="6 7">2376</strain>
    </source>
</reference>
<comment type="similarity">
    <text evidence="2">Belongs to the MipA/OmpV family.</text>
</comment>
<dbReference type="EMBL" id="JACBXS010000023">
    <property type="protein sequence ID" value="NYS25696.1"/>
    <property type="molecule type" value="Genomic_DNA"/>
</dbReference>
<keyword evidence="4" id="KW-0472">Membrane</keyword>
<evidence type="ECO:0000313" key="6">
    <source>
        <dbReference type="EMBL" id="NYS25696.1"/>
    </source>
</evidence>
<evidence type="ECO:0000256" key="4">
    <source>
        <dbReference type="ARBA" id="ARBA00023136"/>
    </source>
</evidence>
<evidence type="ECO:0000256" key="5">
    <source>
        <dbReference type="ARBA" id="ARBA00023237"/>
    </source>
</evidence>
<sequence length="236" mass="25043">MALAESPRLAFGLGPQAVIAPSYPGADSYTARPGAIFQLQNLRLGGVTLSESDGWFDRDGTGFRGSLRVLSARKASDNPELQGLEDLSTALELGGGIYHKTREFQIYLDLRHGVTGHRGWVGEAGIDMFLRPVDGLTLAAGPRVGFADGGYMRQYFGVTGAESADSGLAAFTPGSGFHSAGVGLRAVYELNQDWAILGSVGYDRLIGDAGRSPIARQGSRDQFSVTLGVARVLRLH</sequence>
<accession>A0A7Z0I0I6</accession>
<evidence type="ECO:0000256" key="2">
    <source>
        <dbReference type="ARBA" id="ARBA00005722"/>
    </source>
</evidence>
<proteinExistence type="inferred from homology"/>
<dbReference type="Pfam" id="PF06629">
    <property type="entry name" value="MipA"/>
    <property type="match status" value="1"/>
</dbReference>
<keyword evidence="5" id="KW-0998">Cell outer membrane</keyword>
<keyword evidence="3" id="KW-0732">Signal</keyword>
<name>A0A7Z0I0I6_9RHOB</name>
<evidence type="ECO:0000256" key="3">
    <source>
        <dbReference type="ARBA" id="ARBA00022729"/>
    </source>
</evidence>
<evidence type="ECO:0000313" key="7">
    <source>
        <dbReference type="Proteomes" id="UP000529417"/>
    </source>
</evidence>